<reference evidence="2" key="3">
    <citation type="submission" date="2025-09" db="UniProtKB">
        <authorList>
            <consortium name="Ensembl"/>
        </authorList>
    </citation>
    <scope>IDENTIFICATION</scope>
</reference>
<keyword evidence="1" id="KW-1133">Transmembrane helix</keyword>
<dbReference type="OMA" id="DAHHNAW"/>
<feature type="transmembrane region" description="Helical" evidence="1">
    <location>
        <begin position="6"/>
        <end position="24"/>
    </location>
</feature>
<evidence type="ECO:0000313" key="3">
    <source>
        <dbReference type="Proteomes" id="UP000028761"/>
    </source>
</evidence>
<dbReference type="GeneTree" id="ENSGT00940000163505"/>
<reference evidence="2" key="2">
    <citation type="submission" date="2025-08" db="UniProtKB">
        <authorList>
            <consortium name="Ensembl"/>
        </authorList>
    </citation>
    <scope>IDENTIFICATION</scope>
</reference>
<dbReference type="Ensembl" id="ENSPANT00000068874.1">
    <property type="protein sequence ID" value="ENSPANP00000056947.1"/>
    <property type="gene ID" value="ENSPANG00000048972.1"/>
</dbReference>
<dbReference type="AlphaFoldDB" id="A0A8I5N7I0"/>
<evidence type="ECO:0000256" key="1">
    <source>
        <dbReference type="SAM" id="Phobius"/>
    </source>
</evidence>
<name>A0A8I5N7I0_PAPAN</name>
<keyword evidence="1" id="KW-0812">Transmembrane</keyword>
<protein>
    <submittedName>
        <fullName evidence="2">Uncharacterized protein</fullName>
    </submittedName>
</protein>
<organism evidence="2 3">
    <name type="scientific">Papio anubis</name>
    <name type="common">Olive baboon</name>
    <dbReference type="NCBI Taxonomy" id="9555"/>
    <lineage>
        <taxon>Eukaryota</taxon>
        <taxon>Metazoa</taxon>
        <taxon>Chordata</taxon>
        <taxon>Craniata</taxon>
        <taxon>Vertebrata</taxon>
        <taxon>Euteleostomi</taxon>
        <taxon>Mammalia</taxon>
        <taxon>Eutheria</taxon>
        <taxon>Euarchontoglires</taxon>
        <taxon>Primates</taxon>
        <taxon>Haplorrhini</taxon>
        <taxon>Catarrhini</taxon>
        <taxon>Cercopithecidae</taxon>
        <taxon>Cercopithecinae</taxon>
        <taxon>Papio</taxon>
    </lineage>
</organism>
<evidence type="ECO:0000313" key="2">
    <source>
        <dbReference type="Ensembl" id="ENSPANP00000056947.1"/>
    </source>
</evidence>
<reference evidence="2 3" key="1">
    <citation type="submission" date="2012-03" db="EMBL/GenBank/DDBJ databases">
        <title>Whole Genome Assembly of Papio anubis.</title>
        <authorList>
            <person name="Liu Y.L."/>
            <person name="Abraham K.A."/>
            <person name="Akbar H.A."/>
            <person name="Ali S.A."/>
            <person name="Anosike U.A."/>
            <person name="Aqrawi P.A."/>
            <person name="Arias F.A."/>
            <person name="Attaway T.A."/>
            <person name="Awwad R.A."/>
            <person name="Babu C.B."/>
            <person name="Bandaranaike D.B."/>
            <person name="Battles P.B."/>
            <person name="Bell A.B."/>
            <person name="Beltran B.B."/>
            <person name="Berhane-Mersha D.B."/>
            <person name="Bess C.B."/>
            <person name="Bickham C.B."/>
            <person name="Bolden T.B."/>
            <person name="Carter K.C."/>
            <person name="Chau D.C."/>
            <person name="Chavez A.C."/>
            <person name="Clerc-Blankenburg K.C."/>
            <person name="Coyle M.C."/>
            <person name="Dao M.D."/>
            <person name="Davila M.L.D."/>
            <person name="Davy-Carroll L.D."/>
            <person name="Denson S.D."/>
            <person name="Dinh H.D."/>
            <person name="Fernandez S.F."/>
            <person name="Fernando P.F."/>
            <person name="Forbes L.F."/>
            <person name="Francis C.F."/>
            <person name="Francisco L.F."/>
            <person name="Fu Q.F."/>
            <person name="Garcia-Iii R.G."/>
            <person name="Garrett T.G."/>
            <person name="Gross S.G."/>
            <person name="Gubbala S.G."/>
            <person name="Hirani K.H."/>
            <person name="Hogues M.H."/>
            <person name="Hollins B.H."/>
            <person name="Jackson L.J."/>
            <person name="Javaid M.J."/>
            <person name="Jhangiani S.J."/>
            <person name="Johnson A.J."/>
            <person name="Johnson B.J."/>
            <person name="Jones J.J."/>
            <person name="Joshi V.J."/>
            <person name="Kalu J.K."/>
            <person name="Khan N.K."/>
            <person name="Korchina V.K."/>
            <person name="Kovar C.K."/>
            <person name="Lago L.L."/>
            <person name="Lara F.L."/>
            <person name="Le T.-K.L."/>
            <person name="Lee S.L."/>
            <person name="Legall-Iii F.L."/>
            <person name="Lemon S.L."/>
            <person name="Liu J.L."/>
            <person name="Liu Y.-S.L."/>
            <person name="Liyanage D.L."/>
            <person name="Lopez J.L."/>
            <person name="Lorensuhewa L.L."/>
            <person name="Mata R.M."/>
            <person name="Mathew T.M."/>
            <person name="Mercado C.M."/>
            <person name="Mercado I.M."/>
            <person name="Morales K.M."/>
            <person name="Morgan M.M."/>
            <person name="Munidasa M.M."/>
            <person name="Ngo D.N."/>
            <person name="Nguyen L.N."/>
            <person name="Nguyen T.N."/>
            <person name="Nguyen N.N."/>
            <person name="Obregon M.O."/>
            <person name="Okwuonu G.O."/>
            <person name="Ongeri F.O."/>
            <person name="Onwere C.O."/>
            <person name="Osifeso I.O."/>
            <person name="Parra A.P."/>
            <person name="Patil S.P."/>
            <person name="Perez A.P."/>
            <person name="Perez Y.P."/>
            <person name="Pham C.P."/>
            <person name="Pu L.-L.P."/>
            <person name="Puazo M.P."/>
            <person name="Quiroz J.Q."/>
            <person name="Rouhana J.R."/>
            <person name="Ruiz M.R."/>
            <person name="Ruiz S.-J.R."/>
            <person name="Saada N.S."/>
            <person name="Santibanez J.S."/>
            <person name="Scheel M.S."/>
            <person name="Schneider B.S."/>
            <person name="Simmons D.S."/>
            <person name="Sisson I.S."/>
            <person name="Tang L.-Y.T."/>
            <person name="Thornton R.T."/>
            <person name="Tisius J.T."/>
            <person name="Toledanes G.T."/>
            <person name="Trejos Z.T."/>
            <person name="Usmani K.U."/>
            <person name="Varghese R.V."/>
            <person name="Vattathil S.V."/>
            <person name="Vee V.V."/>
            <person name="Walker D.W."/>
            <person name="Weissenberger G.W."/>
            <person name="White C.W."/>
            <person name="Williams A.W."/>
            <person name="Woodworth J.W."/>
            <person name="Wright R.W."/>
            <person name="Zhu Y.Z."/>
            <person name="Han Y.H."/>
            <person name="Newsham I.N."/>
            <person name="Nazareth L.N."/>
            <person name="Worley K.W."/>
            <person name="Muzny D.M."/>
            <person name="Rogers J.R."/>
            <person name="Gibbs R.G."/>
        </authorList>
    </citation>
    <scope>NUCLEOTIDE SEQUENCE [LARGE SCALE GENOMIC DNA]</scope>
</reference>
<keyword evidence="1" id="KW-0472">Membrane</keyword>
<sequence length="86" mass="9678">MCQNVNDSFYVNVISFFFFFFFFLRRSLALSPRLECSGRISAHCKLRLLGLRHSPASASRVAGTTGARHLARLVFCIFSRDGVSPC</sequence>
<proteinExistence type="predicted"/>
<dbReference type="Proteomes" id="UP000028761">
    <property type="component" value="Chromosome 1"/>
</dbReference>
<keyword evidence="3" id="KW-1185">Reference proteome</keyword>
<accession>A0A8I5N7I0</accession>
<dbReference type="PANTHER" id="PTHR12138">
    <property type="entry name" value="PRIMATE-EXPANDED PROTEIN FAMILY"/>
    <property type="match status" value="1"/>
</dbReference>
<dbReference type="PANTHER" id="PTHR12138:SF75">
    <property type="entry name" value="SECRETED PROTEIN"/>
    <property type="match status" value="1"/>
</dbReference>